<dbReference type="InterPro" id="IPR003442">
    <property type="entry name" value="T6A_TsaE"/>
</dbReference>
<dbReference type="GO" id="GO:0002949">
    <property type="term" value="P:tRNA threonylcarbamoyladenosine modification"/>
    <property type="evidence" value="ECO:0007669"/>
    <property type="project" value="InterPro"/>
</dbReference>
<dbReference type="InterPro" id="IPR027417">
    <property type="entry name" value="P-loop_NTPase"/>
</dbReference>
<accession>A0A9X1DG11</accession>
<evidence type="ECO:0000256" key="4">
    <source>
        <dbReference type="ARBA" id="ARBA00022490"/>
    </source>
</evidence>
<dbReference type="GO" id="GO:0046872">
    <property type="term" value="F:metal ion binding"/>
    <property type="evidence" value="ECO:0007669"/>
    <property type="project" value="UniProtKB-KW"/>
</dbReference>
<evidence type="ECO:0000256" key="5">
    <source>
        <dbReference type="ARBA" id="ARBA00022694"/>
    </source>
</evidence>
<evidence type="ECO:0000256" key="1">
    <source>
        <dbReference type="ARBA" id="ARBA00004496"/>
    </source>
</evidence>
<evidence type="ECO:0000256" key="10">
    <source>
        <dbReference type="ARBA" id="ARBA00032441"/>
    </source>
</evidence>
<evidence type="ECO:0000256" key="6">
    <source>
        <dbReference type="ARBA" id="ARBA00022723"/>
    </source>
</evidence>
<keyword evidence="5" id="KW-0819">tRNA processing</keyword>
<dbReference type="AlphaFoldDB" id="A0A9X1DG11"/>
<dbReference type="PANTHER" id="PTHR33540:SF2">
    <property type="entry name" value="TRNA THREONYLCARBAMOYLADENOSINE BIOSYNTHESIS PROTEIN TSAE"/>
    <property type="match status" value="1"/>
</dbReference>
<dbReference type="PANTHER" id="PTHR33540">
    <property type="entry name" value="TRNA THREONYLCARBAMOYLADENOSINE BIOSYNTHESIS PROTEIN TSAE"/>
    <property type="match status" value="1"/>
</dbReference>
<dbReference type="Gene3D" id="3.40.50.300">
    <property type="entry name" value="P-loop containing nucleotide triphosphate hydrolases"/>
    <property type="match status" value="1"/>
</dbReference>
<dbReference type="GO" id="GO:0005524">
    <property type="term" value="F:ATP binding"/>
    <property type="evidence" value="ECO:0007669"/>
    <property type="project" value="UniProtKB-KW"/>
</dbReference>
<evidence type="ECO:0000256" key="8">
    <source>
        <dbReference type="ARBA" id="ARBA00022840"/>
    </source>
</evidence>
<dbReference type="NCBIfam" id="TIGR00150">
    <property type="entry name" value="T6A_YjeE"/>
    <property type="match status" value="1"/>
</dbReference>
<protein>
    <recommendedName>
        <fullName evidence="3">tRNA threonylcarbamoyladenosine biosynthesis protein TsaE</fullName>
    </recommendedName>
    <alternativeName>
        <fullName evidence="10">t(6)A37 threonylcarbamoyladenosine biosynthesis protein TsaE</fullName>
    </alternativeName>
</protein>
<comment type="similarity">
    <text evidence="2">Belongs to the TsaE family.</text>
</comment>
<gene>
    <name evidence="11" type="primary">tsaE</name>
    <name evidence="11" type="ORF">KK488_20330</name>
</gene>
<keyword evidence="7" id="KW-0547">Nucleotide-binding</keyword>
<keyword evidence="6" id="KW-0479">Metal-binding</keyword>
<dbReference type="Pfam" id="PF02367">
    <property type="entry name" value="TsaE"/>
    <property type="match status" value="1"/>
</dbReference>
<evidence type="ECO:0000256" key="9">
    <source>
        <dbReference type="ARBA" id="ARBA00022842"/>
    </source>
</evidence>
<evidence type="ECO:0000313" key="11">
    <source>
        <dbReference type="EMBL" id="MBT2189305.1"/>
    </source>
</evidence>
<name>A0A9X1DG11_9SPHN</name>
<proteinExistence type="inferred from homology"/>
<comment type="caution">
    <text evidence="11">The sequence shown here is derived from an EMBL/GenBank/DDBJ whole genome shotgun (WGS) entry which is preliminary data.</text>
</comment>
<evidence type="ECO:0000256" key="3">
    <source>
        <dbReference type="ARBA" id="ARBA00019010"/>
    </source>
</evidence>
<reference evidence="11" key="1">
    <citation type="submission" date="2021-05" db="EMBL/GenBank/DDBJ databases">
        <title>Genome of Sphingobium sp. strain.</title>
        <authorList>
            <person name="Fan R."/>
        </authorList>
    </citation>
    <scope>NUCLEOTIDE SEQUENCE</scope>
    <source>
        <strain evidence="11">H33</strain>
    </source>
</reference>
<sequence length="147" mass="15944">MGLASAEATEAVGRRVAEVLRAGDVLTLEGGLGAGKTTLARGLLRGLGFADDAPSPTFAILQGYEPPEVRLPLAHVDLYRIEEPGEIEELGLDEWLEGGALVIEWPDRLDGRYGQIALGIRLDVMADGTRHLTARLPKSWEARWPFT</sequence>
<dbReference type="Proteomes" id="UP001138757">
    <property type="component" value="Unassembled WGS sequence"/>
</dbReference>
<keyword evidence="9" id="KW-0460">Magnesium</keyword>
<evidence type="ECO:0000256" key="2">
    <source>
        <dbReference type="ARBA" id="ARBA00007599"/>
    </source>
</evidence>
<keyword evidence="12" id="KW-1185">Reference proteome</keyword>
<dbReference type="GO" id="GO:0005737">
    <property type="term" value="C:cytoplasm"/>
    <property type="evidence" value="ECO:0007669"/>
    <property type="project" value="UniProtKB-SubCell"/>
</dbReference>
<evidence type="ECO:0000256" key="7">
    <source>
        <dbReference type="ARBA" id="ARBA00022741"/>
    </source>
</evidence>
<keyword evidence="4" id="KW-0963">Cytoplasm</keyword>
<dbReference type="EMBL" id="JAHGAW010000017">
    <property type="protein sequence ID" value="MBT2189305.1"/>
    <property type="molecule type" value="Genomic_DNA"/>
</dbReference>
<keyword evidence="8" id="KW-0067">ATP-binding</keyword>
<organism evidence="11 12">
    <name type="scientific">Sphingobium nicotianae</name>
    <dbReference type="NCBI Taxonomy" id="2782607"/>
    <lineage>
        <taxon>Bacteria</taxon>
        <taxon>Pseudomonadati</taxon>
        <taxon>Pseudomonadota</taxon>
        <taxon>Alphaproteobacteria</taxon>
        <taxon>Sphingomonadales</taxon>
        <taxon>Sphingomonadaceae</taxon>
        <taxon>Sphingobium</taxon>
    </lineage>
</organism>
<evidence type="ECO:0000313" key="12">
    <source>
        <dbReference type="Proteomes" id="UP001138757"/>
    </source>
</evidence>
<dbReference type="SUPFAM" id="SSF52540">
    <property type="entry name" value="P-loop containing nucleoside triphosphate hydrolases"/>
    <property type="match status" value="1"/>
</dbReference>
<comment type="subcellular location">
    <subcellularLocation>
        <location evidence="1">Cytoplasm</location>
    </subcellularLocation>
</comment>